<reference evidence="1" key="1">
    <citation type="submission" date="2018-05" db="EMBL/GenBank/DDBJ databases">
        <authorList>
            <person name="Lanie J.A."/>
            <person name="Ng W.-L."/>
            <person name="Kazmierczak K.M."/>
            <person name="Andrzejewski T.M."/>
            <person name="Davidsen T.M."/>
            <person name="Wayne K.J."/>
            <person name="Tettelin H."/>
            <person name="Glass J.I."/>
            <person name="Rusch D."/>
            <person name="Podicherti R."/>
            <person name="Tsui H.-C.T."/>
            <person name="Winkler M.E."/>
        </authorList>
    </citation>
    <scope>NUCLEOTIDE SEQUENCE</scope>
</reference>
<dbReference type="EMBL" id="UINC01218256">
    <property type="protein sequence ID" value="SVE45206.1"/>
    <property type="molecule type" value="Genomic_DNA"/>
</dbReference>
<sequence>GSAGTYHLLRVDFSTQLQERKAIHIREQKPDVVVSGNIGCLEQLASAVPETPFVHTVQWLDWATGGPCPPGLEELLAGPQITPSSTTEAAS</sequence>
<proteinExistence type="predicted"/>
<gene>
    <name evidence="1" type="ORF">METZ01_LOCUS498060</name>
</gene>
<accession>A0A383DL42</accession>
<organism evidence="1">
    <name type="scientific">marine metagenome</name>
    <dbReference type="NCBI Taxonomy" id="408172"/>
    <lineage>
        <taxon>unclassified sequences</taxon>
        <taxon>metagenomes</taxon>
        <taxon>ecological metagenomes</taxon>
    </lineage>
</organism>
<feature type="non-terminal residue" evidence="1">
    <location>
        <position position="1"/>
    </location>
</feature>
<dbReference type="AlphaFoldDB" id="A0A383DL42"/>
<evidence type="ECO:0000313" key="1">
    <source>
        <dbReference type="EMBL" id="SVE45206.1"/>
    </source>
</evidence>
<evidence type="ECO:0008006" key="2">
    <source>
        <dbReference type="Google" id="ProtNLM"/>
    </source>
</evidence>
<name>A0A383DL42_9ZZZZ</name>
<protein>
    <recommendedName>
        <fullName evidence="2">Cysteine-rich domain-containing protein</fullName>
    </recommendedName>
</protein>